<organism evidence="2 3">
    <name type="scientific">Lacinutrix neustonica</name>
    <dbReference type="NCBI Taxonomy" id="2980107"/>
    <lineage>
        <taxon>Bacteria</taxon>
        <taxon>Pseudomonadati</taxon>
        <taxon>Bacteroidota</taxon>
        <taxon>Flavobacteriia</taxon>
        <taxon>Flavobacteriales</taxon>
        <taxon>Flavobacteriaceae</taxon>
        <taxon>Lacinutrix</taxon>
    </lineage>
</organism>
<protein>
    <submittedName>
        <fullName evidence="2">Uncharacterized protein</fullName>
    </submittedName>
</protein>
<gene>
    <name evidence="2" type="ORF">N7U66_17875</name>
</gene>
<evidence type="ECO:0000313" key="2">
    <source>
        <dbReference type="EMBL" id="WAC01743.1"/>
    </source>
</evidence>
<proteinExistence type="predicted"/>
<dbReference type="RefSeq" id="WP_267676341.1">
    <property type="nucleotide sequence ID" value="NZ_CP113088.1"/>
</dbReference>
<dbReference type="AlphaFoldDB" id="A0A9E8SCV4"/>
<feature type="chain" id="PRO_5039602056" evidence="1">
    <location>
        <begin position="23"/>
        <end position="210"/>
    </location>
</feature>
<accession>A0A9E8SCV4</accession>
<reference evidence="2" key="1">
    <citation type="submission" date="2022-11" db="EMBL/GenBank/DDBJ databases">
        <title>Lacinutrix neustonica HL-RS19T sp. nov., isolated from the surface microlayer sample of brackish Lake Shihwa.</title>
        <authorList>
            <person name="Choi J.Y."/>
            <person name="Hwang C.Y."/>
        </authorList>
    </citation>
    <scope>NUCLEOTIDE SEQUENCE</scope>
    <source>
        <strain evidence="2">HL-RS19</strain>
    </source>
</reference>
<evidence type="ECO:0000256" key="1">
    <source>
        <dbReference type="SAM" id="SignalP"/>
    </source>
</evidence>
<dbReference type="EMBL" id="CP113088">
    <property type="protein sequence ID" value="WAC01743.1"/>
    <property type="molecule type" value="Genomic_DNA"/>
</dbReference>
<feature type="signal peptide" evidence="1">
    <location>
        <begin position="1"/>
        <end position="22"/>
    </location>
</feature>
<keyword evidence="1" id="KW-0732">Signal</keyword>
<name>A0A9E8SCV4_9FLAO</name>
<keyword evidence="3" id="KW-1185">Reference proteome</keyword>
<dbReference type="KEGG" id="lnu:N7U66_17875"/>
<sequence>MKNFSQIFLVFVVVFAIHTTHAQVGINTDSPHASSILDIESSNKGVLLPRMTTLEIGAIPNPANGLLIYNIDTNNFIYNTGSSIVPAWSSINKNVTVSTDSDNQITTGTDGGAYLNRGIHMGKFTIYGTGTLNVSGLPFEPSQIKFTAYANVETYNLNSDNGLGNNNNTIANAFGSMSGYATNYSSALSQQVIYVGGSGRSINDISEICF</sequence>
<evidence type="ECO:0000313" key="3">
    <source>
        <dbReference type="Proteomes" id="UP001164705"/>
    </source>
</evidence>
<dbReference type="Proteomes" id="UP001164705">
    <property type="component" value="Chromosome"/>
</dbReference>